<reference evidence="5" key="1">
    <citation type="journal article" date="2023" name="Science">
        <title>Genome structures resolve the early diversification of teleost fishes.</title>
        <authorList>
            <person name="Parey E."/>
            <person name="Louis A."/>
            <person name="Montfort J."/>
            <person name="Bouchez O."/>
            <person name="Roques C."/>
            <person name="Iampietro C."/>
            <person name="Lluch J."/>
            <person name="Castinel A."/>
            <person name="Donnadieu C."/>
            <person name="Desvignes T."/>
            <person name="Floi Bucao C."/>
            <person name="Jouanno E."/>
            <person name="Wen M."/>
            <person name="Mejri S."/>
            <person name="Dirks R."/>
            <person name="Jansen H."/>
            <person name="Henkel C."/>
            <person name="Chen W.J."/>
            <person name="Zahm M."/>
            <person name="Cabau C."/>
            <person name="Klopp C."/>
            <person name="Thompson A.W."/>
            <person name="Robinson-Rechavi M."/>
            <person name="Braasch I."/>
            <person name="Lecointre G."/>
            <person name="Bobe J."/>
            <person name="Postlethwait J.H."/>
            <person name="Berthelot C."/>
            <person name="Roest Crollius H."/>
            <person name="Guiguen Y."/>
        </authorList>
    </citation>
    <scope>NUCLEOTIDE SEQUENCE</scope>
    <source>
        <strain evidence="5">Concon-B</strain>
    </source>
</reference>
<dbReference type="SUPFAM" id="SSF53335">
    <property type="entry name" value="S-adenosyl-L-methionine-dependent methyltransferases"/>
    <property type="match status" value="1"/>
</dbReference>
<dbReference type="Gene3D" id="3.40.50.150">
    <property type="entry name" value="Vaccinia Virus protein VP39"/>
    <property type="match status" value="1"/>
</dbReference>
<dbReference type="EMBL" id="JAFJMO010000003">
    <property type="protein sequence ID" value="KAJ8282313.1"/>
    <property type="molecule type" value="Genomic_DNA"/>
</dbReference>
<dbReference type="FunFam" id="3.40.50.150:FF:000118">
    <property type="entry name" value="Histamine N-methyltransferase"/>
    <property type="match status" value="1"/>
</dbReference>
<evidence type="ECO:0000313" key="6">
    <source>
        <dbReference type="Proteomes" id="UP001152803"/>
    </source>
</evidence>
<accession>A0A9Q1I5D7</accession>
<evidence type="ECO:0008006" key="7">
    <source>
        <dbReference type="Google" id="ProtNLM"/>
    </source>
</evidence>
<evidence type="ECO:0000256" key="2">
    <source>
        <dbReference type="ARBA" id="ARBA00022603"/>
    </source>
</evidence>
<comment type="subunit">
    <text evidence="1">Monomer.</text>
</comment>
<evidence type="ECO:0000256" key="1">
    <source>
        <dbReference type="ARBA" id="ARBA00011245"/>
    </source>
</evidence>
<dbReference type="Pfam" id="PF13489">
    <property type="entry name" value="Methyltransf_23"/>
    <property type="match status" value="1"/>
</dbReference>
<keyword evidence="3" id="KW-0808">Transferase</keyword>
<protein>
    <recommendedName>
        <fullName evidence="7">Histamine N-methyltransferase</fullName>
    </recommendedName>
</protein>
<keyword evidence="6" id="KW-1185">Reference proteome</keyword>
<keyword evidence="4" id="KW-0949">S-adenosyl-L-methionine</keyword>
<dbReference type="Proteomes" id="UP001152803">
    <property type="component" value="Unassembled WGS sequence"/>
</dbReference>
<organism evidence="5 6">
    <name type="scientific">Conger conger</name>
    <name type="common">Conger eel</name>
    <name type="synonym">Muraena conger</name>
    <dbReference type="NCBI Taxonomy" id="82655"/>
    <lineage>
        <taxon>Eukaryota</taxon>
        <taxon>Metazoa</taxon>
        <taxon>Chordata</taxon>
        <taxon>Craniata</taxon>
        <taxon>Vertebrata</taxon>
        <taxon>Euteleostomi</taxon>
        <taxon>Actinopterygii</taxon>
        <taxon>Neopterygii</taxon>
        <taxon>Teleostei</taxon>
        <taxon>Anguilliformes</taxon>
        <taxon>Congridae</taxon>
        <taxon>Conger</taxon>
    </lineage>
</organism>
<name>A0A9Q1I5D7_CONCO</name>
<dbReference type="InterPro" id="IPR016673">
    <property type="entry name" value="HHMT-like"/>
</dbReference>
<evidence type="ECO:0000256" key="3">
    <source>
        <dbReference type="ARBA" id="ARBA00022679"/>
    </source>
</evidence>
<comment type="caution">
    <text evidence="5">The sequence shown here is derived from an EMBL/GenBank/DDBJ whole genome shotgun (WGS) entry which is preliminary data.</text>
</comment>
<dbReference type="InterPro" id="IPR029063">
    <property type="entry name" value="SAM-dependent_MTases_sf"/>
</dbReference>
<dbReference type="GO" id="GO:0008170">
    <property type="term" value="F:N-methyltransferase activity"/>
    <property type="evidence" value="ECO:0007669"/>
    <property type="project" value="InterPro"/>
</dbReference>
<dbReference type="OrthoDB" id="5984880at2759"/>
<dbReference type="GO" id="GO:0032259">
    <property type="term" value="P:methylation"/>
    <property type="evidence" value="ECO:0007669"/>
    <property type="project" value="UniProtKB-KW"/>
</dbReference>
<proteinExistence type="predicted"/>
<gene>
    <name evidence="5" type="ORF">COCON_G00048320</name>
</gene>
<dbReference type="AlphaFoldDB" id="A0A9Q1I5D7"/>
<dbReference type="PROSITE" id="PS51597">
    <property type="entry name" value="SAM_HNMT"/>
    <property type="match status" value="1"/>
</dbReference>
<dbReference type="PIRSF" id="PIRSF016616">
    <property type="entry name" value="HHMT"/>
    <property type="match status" value="1"/>
</dbReference>
<evidence type="ECO:0000256" key="4">
    <source>
        <dbReference type="ARBA" id="ARBA00022691"/>
    </source>
</evidence>
<keyword evidence="2" id="KW-0489">Methyltransferase</keyword>
<sequence length="320" mass="36140">MYQEAYTNCIEVQLRTSKSSYSKKRRTADMASTIPATSGYEGRYVDGFQLYLQGSEEHKVMCEFIDKTLPDEFARIGEGKTSLNVLGVGSGGGEMDAHILSVLQSKVPGTSINADVVEPSQELNENFKALVAKTPNLQKIPFTWHSMTCAEYEEIVKNKKETKRFDLVHMIQMLYYVTDLKATIKFFQSLLREKGKLLIIHEAASSGWNTLWKTYKQELCTKSISDYLSAGDIKNCLQELGLKYEEHALPNTIDITKCFTKGDEMGEKLLDFMTDQVHFHQSLNADIRTGILDLLQNKCSSKKDGKIMFDCTLTALLVYA</sequence>
<evidence type="ECO:0000313" key="5">
    <source>
        <dbReference type="EMBL" id="KAJ8282313.1"/>
    </source>
</evidence>